<keyword evidence="2" id="KW-1185">Reference proteome</keyword>
<dbReference type="Gramene" id="KQL07996">
    <property type="protein sequence ID" value="KQL07996"/>
    <property type="gene ID" value="SETIT_003668mg"/>
</dbReference>
<sequence>MYKVVFDRCQQKTFLQVLNRTYWLGPSCSEALIMACRSLEMTALHFFTLNGLSFNLRIGV</sequence>
<dbReference type="HOGENOM" id="CLU_2946073_0_0_1"/>
<evidence type="ECO:0000313" key="1">
    <source>
        <dbReference type="EnsemblPlants" id="KQL07996"/>
    </source>
</evidence>
<name>K3XP45_SETIT</name>
<dbReference type="AlphaFoldDB" id="K3XP45"/>
<evidence type="ECO:0000313" key="2">
    <source>
        <dbReference type="Proteomes" id="UP000004995"/>
    </source>
</evidence>
<dbReference type="Proteomes" id="UP000004995">
    <property type="component" value="Unassembled WGS sequence"/>
</dbReference>
<dbReference type="InParanoid" id="K3XP45"/>
<dbReference type="EnsemblPlants" id="KQL07996">
    <property type="protein sequence ID" value="KQL07996"/>
    <property type="gene ID" value="SETIT_003668mg"/>
</dbReference>
<dbReference type="EMBL" id="AGNK02003395">
    <property type="status" value="NOT_ANNOTATED_CDS"/>
    <property type="molecule type" value="Genomic_DNA"/>
</dbReference>
<protein>
    <submittedName>
        <fullName evidence="1">Uncharacterized protein</fullName>
    </submittedName>
</protein>
<proteinExistence type="predicted"/>
<accession>K3XP45</accession>
<reference evidence="1" key="2">
    <citation type="submission" date="2018-08" db="UniProtKB">
        <authorList>
            <consortium name="EnsemblPlants"/>
        </authorList>
    </citation>
    <scope>IDENTIFICATION</scope>
    <source>
        <strain evidence="1">Yugu1</strain>
    </source>
</reference>
<organism evidence="1 2">
    <name type="scientific">Setaria italica</name>
    <name type="common">Foxtail millet</name>
    <name type="synonym">Panicum italicum</name>
    <dbReference type="NCBI Taxonomy" id="4555"/>
    <lineage>
        <taxon>Eukaryota</taxon>
        <taxon>Viridiplantae</taxon>
        <taxon>Streptophyta</taxon>
        <taxon>Embryophyta</taxon>
        <taxon>Tracheophyta</taxon>
        <taxon>Spermatophyta</taxon>
        <taxon>Magnoliopsida</taxon>
        <taxon>Liliopsida</taxon>
        <taxon>Poales</taxon>
        <taxon>Poaceae</taxon>
        <taxon>PACMAD clade</taxon>
        <taxon>Panicoideae</taxon>
        <taxon>Panicodae</taxon>
        <taxon>Paniceae</taxon>
        <taxon>Cenchrinae</taxon>
        <taxon>Setaria</taxon>
    </lineage>
</organism>
<reference evidence="2" key="1">
    <citation type="journal article" date="2012" name="Nat. Biotechnol.">
        <title>Reference genome sequence of the model plant Setaria.</title>
        <authorList>
            <person name="Bennetzen J.L."/>
            <person name="Schmutz J."/>
            <person name="Wang H."/>
            <person name="Percifield R."/>
            <person name="Hawkins J."/>
            <person name="Pontaroli A.C."/>
            <person name="Estep M."/>
            <person name="Feng L."/>
            <person name="Vaughn J.N."/>
            <person name="Grimwood J."/>
            <person name="Jenkins J."/>
            <person name="Barry K."/>
            <person name="Lindquist E."/>
            <person name="Hellsten U."/>
            <person name="Deshpande S."/>
            <person name="Wang X."/>
            <person name="Wu X."/>
            <person name="Mitros T."/>
            <person name="Triplett J."/>
            <person name="Yang X."/>
            <person name="Ye C.Y."/>
            <person name="Mauro-Herrera M."/>
            <person name="Wang L."/>
            <person name="Li P."/>
            <person name="Sharma M."/>
            <person name="Sharma R."/>
            <person name="Ronald P.C."/>
            <person name="Panaud O."/>
            <person name="Kellogg E.A."/>
            <person name="Brutnell T.P."/>
            <person name="Doust A.N."/>
            <person name="Tuskan G.A."/>
            <person name="Rokhsar D."/>
            <person name="Devos K.M."/>
        </authorList>
    </citation>
    <scope>NUCLEOTIDE SEQUENCE [LARGE SCALE GENOMIC DNA]</scope>
    <source>
        <strain evidence="2">cv. Yugu1</strain>
    </source>
</reference>